<evidence type="ECO:0000313" key="1">
    <source>
        <dbReference type="EMBL" id="KAA5531666.1"/>
    </source>
</evidence>
<comment type="caution">
    <text evidence="1">The sequence shown here is derived from an EMBL/GenBank/DDBJ whole genome shotgun (WGS) entry which is preliminary data.</text>
</comment>
<evidence type="ECO:0000313" key="2">
    <source>
        <dbReference type="Proteomes" id="UP000325141"/>
    </source>
</evidence>
<gene>
    <name evidence="1" type="ORF">F0460_15635</name>
</gene>
<proteinExistence type="predicted"/>
<keyword evidence="2" id="KW-1185">Reference proteome</keyword>
<protein>
    <recommendedName>
        <fullName evidence="3">Lipoprotein</fullName>
    </recommendedName>
</protein>
<dbReference type="Proteomes" id="UP000325141">
    <property type="component" value="Unassembled WGS sequence"/>
</dbReference>
<dbReference type="AlphaFoldDB" id="A0A5M6C931"/>
<sequence length="241" mass="28329">MKSIYYLVLLFSIVSCCRTTVVKEEVVTETKNIYTYLEQKTDSMHNVLNNRIIDPDYIILVDNDTVLLDKFIIKPFLTNEGLSIKLNDNLIKTYEFKTLNQAENGFVELSFASNLKKVKYYKNDQLMIFELNSFPCTGLGCLIEFHLIYDLKSKKIHPFGMFRNYEGNLYRFPNLTEPYYLSKSYEGDLNAGEFKYEYTFFKISEENSEFVNKNNVTQSISIEYQDYIPTKINLSKFNLLD</sequence>
<reference evidence="1 2" key="1">
    <citation type="submission" date="2019-09" db="EMBL/GenBank/DDBJ databases">
        <title>Genome sequence and assembly of Flavobacterium sp.</title>
        <authorList>
            <person name="Chhetri G."/>
        </authorList>
    </citation>
    <scope>NUCLEOTIDE SEQUENCE [LARGE SCALE GENOMIC DNA]</scope>
    <source>
        <strain evidence="1 2">SNL9</strain>
    </source>
</reference>
<evidence type="ECO:0008006" key="3">
    <source>
        <dbReference type="Google" id="ProtNLM"/>
    </source>
</evidence>
<dbReference type="RefSeq" id="WP_150014951.1">
    <property type="nucleotide sequence ID" value="NZ_VWSG01000020.1"/>
</dbReference>
<dbReference type="EMBL" id="VWSG01000020">
    <property type="protein sequence ID" value="KAA5531666.1"/>
    <property type="molecule type" value="Genomic_DNA"/>
</dbReference>
<organism evidence="1 2">
    <name type="scientific">Paenimyroides baculatum</name>
    <dbReference type="NCBI Taxonomy" id="2608000"/>
    <lineage>
        <taxon>Bacteria</taxon>
        <taxon>Pseudomonadati</taxon>
        <taxon>Bacteroidota</taxon>
        <taxon>Flavobacteriia</taxon>
        <taxon>Flavobacteriales</taxon>
        <taxon>Flavobacteriaceae</taxon>
        <taxon>Paenimyroides</taxon>
    </lineage>
</organism>
<dbReference type="PROSITE" id="PS51257">
    <property type="entry name" value="PROKAR_LIPOPROTEIN"/>
    <property type="match status" value="1"/>
</dbReference>
<accession>A0A5M6C931</accession>
<name>A0A5M6C931_9FLAO</name>